<dbReference type="AlphaFoldDB" id="A0AAD9L3E5"/>
<accession>A0AAD9L3E5</accession>
<evidence type="ECO:0000256" key="1">
    <source>
        <dbReference type="SAM" id="SignalP"/>
    </source>
</evidence>
<sequence>MALSILMLRSVHVGLLIHLLQSCRLYRWNRLLCQEVPVVLVYRWHHPGLWLRWSPHGLSDQLVHHGPCFQLLQSYPRVPSSQ</sequence>
<evidence type="ECO:0000313" key="2">
    <source>
        <dbReference type="EMBL" id="KAK2182502.1"/>
    </source>
</evidence>
<feature type="chain" id="PRO_5042053758" description="Secreted protein" evidence="1">
    <location>
        <begin position="23"/>
        <end position="82"/>
    </location>
</feature>
<keyword evidence="3" id="KW-1185">Reference proteome</keyword>
<organism evidence="2 3">
    <name type="scientific">Ridgeia piscesae</name>
    <name type="common">Tubeworm</name>
    <dbReference type="NCBI Taxonomy" id="27915"/>
    <lineage>
        <taxon>Eukaryota</taxon>
        <taxon>Metazoa</taxon>
        <taxon>Spiralia</taxon>
        <taxon>Lophotrochozoa</taxon>
        <taxon>Annelida</taxon>
        <taxon>Polychaeta</taxon>
        <taxon>Sedentaria</taxon>
        <taxon>Canalipalpata</taxon>
        <taxon>Sabellida</taxon>
        <taxon>Siboglinidae</taxon>
        <taxon>Ridgeia</taxon>
    </lineage>
</organism>
<name>A0AAD9L3E5_RIDPI</name>
<proteinExistence type="predicted"/>
<reference evidence="2" key="1">
    <citation type="journal article" date="2023" name="Mol. Biol. Evol.">
        <title>Third-Generation Sequencing Reveals the Adaptive Role of the Epigenome in Three Deep-Sea Polychaetes.</title>
        <authorList>
            <person name="Perez M."/>
            <person name="Aroh O."/>
            <person name="Sun Y."/>
            <person name="Lan Y."/>
            <person name="Juniper S.K."/>
            <person name="Young C.R."/>
            <person name="Angers B."/>
            <person name="Qian P.Y."/>
        </authorList>
    </citation>
    <scope>NUCLEOTIDE SEQUENCE</scope>
    <source>
        <strain evidence="2">R07B-5</strain>
    </source>
</reference>
<protein>
    <recommendedName>
        <fullName evidence="4">Secreted protein</fullName>
    </recommendedName>
</protein>
<keyword evidence="1" id="KW-0732">Signal</keyword>
<comment type="caution">
    <text evidence="2">The sequence shown here is derived from an EMBL/GenBank/DDBJ whole genome shotgun (WGS) entry which is preliminary data.</text>
</comment>
<evidence type="ECO:0000313" key="3">
    <source>
        <dbReference type="Proteomes" id="UP001209878"/>
    </source>
</evidence>
<evidence type="ECO:0008006" key="4">
    <source>
        <dbReference type="Google" id="ProtNLM"/>
    </source>
</evidence>
<dbReference type="Proteomes" id="UP001209878">
    <property type="component" value="Unassembled WGS sequence"/>
</dbReference>
<dbReference type="EMBL" id="JAODUO010000351">
    <property type="protein sequence ID" value="KAK2182502.1"/>
    <property type="molecule type" value="Genomic_DNA"/>
</dbReference>
<feature type="signal peptide" evidence="1">
    <location>
        <begin position="1"/>
        <end position="22"/>
    </location>
</feature>
<gene>
    <name evidence="2" type="ORF">NP493_352g01071</name>
</gene>